<evidence type="ECO:0000259" key="5">
    <source>
        <dbReference type="Pfam" id="PF00091"/>
    </source>
</evidence>
<evidence type="ECO:0000313" key="6">
    <source>
        <dbReference type="EMBL" id="CDW82550.1"/>
    </source>
</evidence>
<keyword evidence="2" id="KW-0493">Microtubule</keyword>
<dbReference type="InterPro" id="IPR008280">
    <property type="entry name" value="Tub_FtsZ_C"/>
</dbReference>
<dbReference type="Gene3D" id="3.40.50.1440">
    <property type="entry name" value="Tubulin/FtsZ, GTPase domain"/>
    <property type="match status" value="1"/>
</dbReference>
<name>A0A078AJK8_STYLE</name>
<dbReference type="Pfam" id="PF00091">
    <property type="entry name" value="Tubulin"/>
    <property type="match status" value="1"/>
</dbReference>
<dbReference type="GO" id="GO:0007017">
    <property type="term" value="P:microtubule-based process"/>
    <property type="evidence" value="ECO:0007669"/>
    <property type="project" value="InterPro"/>
</dbReference>
<dbReference type="InParanoid" id="A0A078AJK8"/>
<dbReference type="InterPro" id="IPR000217">
    <property type="entry name" value="Tubulin"/>
</dbReference>
<dbReference type="InterPro" id="IPR036525">
    <property type="entry name" value="Tubulin/FtsZ_GTPase_sf"/>
</dbReference>
<dbReference type="EMBL" id="CCKQ01011016">
    <property type="protein sequence ID" value="CDW82550.1"/>
    <property type="molecule type" value="Genomic_DNA"/>
</dbReference>
<dbReference type="InterPro" id="IPR023123">
    <property type="entry name" value="Tubulin_C"/>
</dbReference>
<comment type="similarity">
    <text evidence="1">Belongs to the tubulin family.</text>
</comment>
<dbReference type="PANTHER" id="PTHR11588">
    <property type="entry name" value="TUBULIN"/>
    <property type="match status" value="1"/>
</dbReference>
<dbReference type="InterPro" id="IPR003008">
    <property type="entry name" value="Tubulin_FtsZ_GTPase"/>
</dbReference>
<keyword evidence="3" id="KW-0547">Nucleotide-binding</keyword>
<sequence>MQYLVELNTIAGNYFKNEFDGTILYFSPCGGTGSGVSGVILDMLGIIAPKQKSIGFQLFPSENFSNMVVEPYNFVFSGCQMVTKLDFNIFVTNENALQILKSYRGIEAPKHEEDNKSQSFQTTDYAQKQLINSNEYSLGYYNVKADPSIPNFSFDITTFTRGSANKYGIIREYLGLYQNVKQSKYFGPKLADQRIFSHYFSDHSEKFNMSTLCTSSNIITVLRKNCDKFDKLYPKRAYYHYYVGEGMETGEAAENREIIEMVIKDYEDLSYTQRDQ</sequence>
<dbReference type="SUPFAM" id="SSF55307">
    <property type="entry name" value="Tubulin C-terminal domain-like"/>
    <property type="match status" value="1"/>
</dbReference>
<evidence type="ECO:0000256" key="2">
    <source>
        <dbReference type="ARBA" id="ARBA00022701"/>
    </source>
</evidence>
<dbReference type="Gene3D" id="1.10.287.600">
    <property type="entry name" value="Helix hairpin bin"/>
    <property type="match status" value="1"/>
</dbReference>
<protein>
    <submittedName>
        <fullName evidence="6">Tubulin alpha-3 chain</fullName>
    </submittedName>
</protein>
<dbReference type="GO" id="GO:0005525">
    <property type="term" value="F:GTP binding"/>
    <property type="evidence" value="ECO:0007669"/>
    <property type="project" value="UniProtKB-KW"/>
</dbReference>
<organism evidence="6 7">
    <name type="scientific">Stylonychia lemnae</name>
    <name type="common">Ciliate</name>
    <dbReference type="NCBI Taxonomy" id="5949"/>
    <lineage>
        <taxon>Eukaryota</taxon>
        <taxon>Sar</taxon>
        <taxon>Alveolata</taxon>
        <taxon>Ciliophora</taxon>
        <taxon>Intramacronucleata</taxon>
        <taxon>Spirotrichea</taxon>
        <taxon>Stichotrichia</taxon>
        <taxon>Sporadotrichida</taxon>
        <taxon>Oxytrichidae</taxon>
        <taxon>Stylonychinae</taxon>
        <taxon>Stylonychia</taxon>
    </lineage>
</organism>
<keyword evidence="7" id="KW-1185">Reference proteome</keyword>
<proteinExistence type="inferred from homology"/>
<dbReference type="OrthoDB" id="323686at2759"/>
<dbReference type="AlphaFoldDB" id="A0A078AJK8"/>
<accession>A0A078AJK8</accession>
<dbReference type="SUPFAM" id="SSF52490">
    <property type="entry name" value="Tubulin nucleotide-binding domain-like"/>
    <property type="match status" value="1"/>
</dbReference>
<evidence type="ECO:0000256" key="4">
    <source>
        <dbReference type="ARBA" id="ARBA00023134"/>
    </source>
</evidence>
<dbReference type="GO" id="GO:0005874">
    <property type="term" value="C:microtubule"/>
    <property type="evidence" value="ECO:0007669"/>
    <property type="project" value="UniProtKB-KW"/>
</dbReference>
<evidence type="ECO:0000256" key="3">
    <source>
        <dbReference type="ARBA" id="ARBA00022741"/>
    </source>
</evidence>
<reference evidence="6 7" key="1">
    <citation type="submission" date="2014-06" db="EMBL/GenBank/DDBJ databases">
        <authorList>
            <person name="Swart Estienne"/>
        </authorList>
    </citation>
    <scope>NUCLEOTIDE SEQUENCE [LARGE SCALE GENOMIC DNA]</scope>
    <source>
        <strain evidence="6 7">130c</strain>
    </source>
</reference>
<feature type="domain" description="Tubulin/FtsZ GTPase" evidence="5">
    <location>
        <begin position="19"/>
        <end position="100"/>
    </location>
</feature>
<dbReference type="PRINTS" id="PR01161">
    <property type="entry name" value="TUBULIN"/>
</dbReference>
<evidence type="ECO:0000256" key="1">
    <source>
        <dbReference type="ARBA" id="ARBA00009636"/>
    </source>
</evidence>
<evidence type="ECO:0000313" key="7">
    <source>
        <dbReference type="Proteomes" id="UP000039865"/>
    </source>
</evidence>
<dbReference type="Proteomes" id="UP000039865">
    <property type="component" value="Unassembled WGS sequence"/>
</dbReference>
<keyword evidence="4" id="KW-0342">GTP-binding</keyword>
<gene>
    <name evidence="6" type="primary">Contig5605.g5999</name>
    <name evidence="6" type="ORF">STYLEM_11583</name>
</gene>